<gene>
    <name evidence="1" type="ORF">J2W55_002781</name>
</gene>
<proteinExistence type="predicted"/>
<evidence type="ECO:0000313" key="2">
    <source>
        <dbReference type="Proteomes" id="UP001247620"/>
    </source>
</evidence>
<organism evidence="1 2">
    <name type="scientific">Mucilaginibacter pocheonensis</name>
    <dbReference type="NCBI Taxonomy" id="398050"/>
    <lineage>
        <taxon>Bacteria</taxon>
        <taxon>Pseudomonadati</taxon>
        <taxon>Bacteroidota</taxon>
        <taxon>Sphingobacteriia</taxon>
        <taxon>Sphingobacteriales</taxon>
        <taxon>Sphingobacteriaceae</taxon>
        <taxon>Mucilaginibacter</taxon>
    </lineage>
</organism>
<keyword evidence="2" id="KW-1185">Reference proteome</keyword>
<sequence>MVNPILARGVNQVWIIHNITKIDYLEKSKIVVAGQHLPIGDTFKNAVKLKLGW</sequence>
<accession>A0ABU1TC19</accession>
<comment type="caution">
    <text evidence="1">The sequence shown here is derived from an EMBL/GenBank/DDBJ whole genome shotgun (WGS) entry which is preliminary data.</text>
</comment>
<reference evidence="1 2" key="1">
    <citation type="submission" date="2023-07" db="EMBL/GenBank/DDBJ databases">
        <title>Sorghum-associated microbial communities from plants grown in Nebraska, USA.</title>
        <authorList>
            <person name="Schachtman D."/>
        </authorList>
    </citation>
    <scope>NUCLEOTIDE SEQUENCE [LARGE SCALE GENOMIC DNA]</scope>
    <source>
        <strain evidence="1 2">3262</strain>
    </source>
</reference>
<evidence type="ECO:0000313" key="1">
    <source>
        <dbReference type="EMBL" id="MDR6942928.1"/>
    </source>
</evidence>
<protein>
    <submittedName>
        <fullName evidence="1">Uncharacterized protein</fullName>
    </submittedName>
</protein>
<name>A0ABU1TC19_9SPHI</name>
<dbReference type="Proteomes" id="UP001247620">
    <property type="component" value="Unassembled WGS sequence"/>
</dbReference>
<dbReference type="EMBL" id="JAVDUU010000003">
    <property type="protein sequence ID" value="MDR6942928.1"/>
    <property type="molecule type" value="Genomic_DNA"/>
</dbReference>